<dbReference type="PANTHER" id="PTHR12709">
    <property type="entry name" value="DNA-DIRECTED RNA POLYMERASE II, III"/>
    <property type="match status" value="1"/>
</dbReference>
<feature type="compositionally biased region" description="Polar residues" evidence="5">
    <location>
        <begin position="16"/>
        <end position="25"/>
    </location>
</feature>
<reference evidence="6" key="1">
    <citation type="submission" date="2023-04" db="EMBL/GenBank/DDBJ databases">
        <authorList>
            <person name="Vijverberg K."/>
            <person name="Xiong W."/>
            <person name="Schranz E."/>
        </authorList>
    </citation>
    <scope>NUCLEOTIDE SEQUENCE</scope>
</reference>
<dbReference type="PANTHER" id="PTHR12709:SF6">
    <property type="entry name" value="DNA-DIRECTED RNA POLYMERASE SUBUNIT 7-LIKE PROTEIN"/>
    <property type="match status" value="1"/>
</dbReference>
<evidence type="ECO:0000256" key="4">
    <source>
        <dbReference type="RuleBase" id="RU369086"/>
    </source>
</evidence>
<evidence type="ECO:0000313" key="7">
    <source>
        <dbReference type="Proteomes" id="UP001177003"/>
    </source>
</evidence>
<evidence type="ECO:0000256" key="1">
    <source>
        <dbReference type="ARBA" id="ARBA00004123"/>
    </source>
</evidence>
<dbReference type="Gene3D" id="3.30.1490.120">
    <property type="entry name" value="RNA polymerase Rpb7-like, N-terminal domain"/>
    <property type="match status" value="1"/>
</dbReference>
<name>A0AA36DZY8_LACSI</name>
<evidence type="ECO:0000256" key="5">
    <source>
        <dbReference type="SAM" id="MobiDB-lite"/>
    </source>
</evidence>
<feature type="region of interest" description="Disordered" evidence="5">
    <location>
        <begin position="1"/>
        <end position="31"/>
    </location>
</feature>
<evidence type="ECO:0000313" key="6">
    <source>
        <dbReference type="EMBL" id="CAI9277781.1"/>
    </source>
</evidence>
<dbReference type="GO" id="GO:0003697">
    <property type="term" value="F:single-stranded DNA binding"/>
    <property type="evidence" value="ECO:0007669"/>
    <property type="project" value="TreeGrafter"/>
</dbReference>
<gene>
    <name evidence="6" type="ORF">LSALG_LOCUS17689</name>
</gene>
<dbReference type="GO" id="GO:0006352">
    <property type="term" value="P:DNA-templated transcription initiation"/>
    <property type="evidence" value="ECO:0007669"/>
    <property type="project" value="UniProtKB-UniRule"/>
</dbReference>
<organism evidence="6 7">
    <name type="scientific">Lactuca saligna</name>
    <name type="common">Willowleaf lettuce</name>
    <dbReference type="NCBI Taxonomy" id="75948"/>
    <lineage>
        <taxon>Eukaryota</taxon>
        <taxon>Viridiplantae</taxon>
        <taxon>Streptophyta</taxon>
        <taxon>Embryophyta</taxon>
        <taxon>Tracheophyta</taxon>
        <taxon>Spermatophyta</taxon>
        <taxon>Magnoliopsida</taxon>
        <taxon>eudicotyledons</taxon>
        <taxon>Gunneridae</taxon>
        <taxon>Pentapetalae</taxon>
        <taxon>asterids</taxon>
        <taxon>campanulids</taxon>
        <taxon>Asterales</taxon>
        <taxon>Asteraceae</taxon>
        <taxon>Cichorioideae</taxon>
        <taxon>Cichorieae</taxon>
        <taxon>Lactucinae</taxon>
        <taxon>Lactuca</taxon>
    </lineage>
</organism>
<protein>
    <recommendedName>
        <fullName evidence="4">DNA-directed RNA polymerase subunit</fullName>
    </recommendedName>
</protein>
<accession>A0AA36DZY8</accession>
<evidence type="ECO:0000256" key="2">
    <source>
        <dbReference type="ARBA" id="ARBA00022478"/>
    </source>
</evidence>
<comment type="function">
    <text evidence="4">DNA-dependent RNA polymerase which catalyzes the transcription of DNA into RNA using the four ribonucleoside triphosphates as substrates.</text>
</comment>
<proteinExistence type="predicted"/>
<dbReference type="GO" id="GO:0005634">
    <property type="term" value="C:nucleus"/>
    <property type="evidence" value="ECO:0007669"/>
    <property type="project" value="UniProtKB-SubCell"/>
</dbReference>
<dbReference type="InterPro" id="IPR036898">
    <property type="entry name" value="RNA_pol_Rpb7-like_N_sf"/>
</dbReference>
<keyword evidence="3 4" id="KW-0804">Transcription</keyword>
<dbReference type="AlphaFoldDB" id="A0AA36DZY8"/>
<dbReference type="SUPFAM" id="SSF50249">
    <property type="entry name" value="Nucleic acid-binding proteins"/>
    <property type="match status" value="1"/>
</dbReference>
<dbReference type="GO" id="GO:0000428">
    <property type="term" value="C:DNA-directed RNA polymerase complex"/>
    <property type="evidence" value="ECO:0007669"/>
    <property type="project" value="UniProtKB-KW"/>
</dbReference>
<keyword evidence="2 4" id="KW-0240">DNA-directed RNA polymerase</keyword>
<dbReference type="GO" id="GO:0003727">
    <property type="term" value="F:single-stranded RNA binding"/>
    <property type="evidence" value="ECO:0007669"/>
    <property type="project" value="TreeGrafter"/>
</dbReference>
<dbReference type="Gene3D" id="2.40.50.140">
    <property type="entry name" value="Nucleic acid-binding proteins"/>
    <property type="match status" value="1"/>
</dbReference>
<dbReference type="InterPro" id="IPR012340">
    <property type="entry name" value="NA-bd_OB-fold"/>
</dbReference>
<comment type="subcellular location">
    <subcellularLocation>
        <location evidence="1 4">Nucleus</location>
    </subcellularLocation>
</comment>
<dbReference type="EMBL" id="OX465079">
    <property type="protein sequence ID" value="CAI9277781.1"/>
    <property type="molecule type" value="Genomic_DNA"/>
</dbReference>
<dbReference type="InterPro" id="IPR045113">
    <property type="entry name" value="Rpb7-like"/>
</dbReference>
<keyword evidence="7" id="KW-1185">Reference proteome</keyword>
<evidence type="ECO:0000256" key="3">
    <source>
        <dbReference type="ARBA" id="ARBA00023163"/>
    </source>
</evidence>
<dbReference type="Proteomes" id="UP001177003">
    <property type="component" value="Chromosome 3"/>
</dbReference>
<sequence length="262" mass="29491">MGRDKTIARAKGKGKMTSSNSSVGTERSVRSEEMMTQVNSERHMTTPFHYHHETSTIPNRLRLSLFSQGFSSSFQNIMLCEIECLQHVSIPTKDLDTNGTIPASSIVTNLLKQLTIYKALEEFGYFIGVTKLKAIKNGINHESKKYIDFLVAFNCRTLLPVKGETMIGIVHSVNRFGVFLKSGPMKIVYLSTRKMPNYYYVDEGEPGFLSNDMSRIEKDVVVRFVVFATRWNQRTRDIRVLASIEGESLGPVSTAGLDGFEV</sequence>
<keyword evidence="4" id="KW-0539">Nucleus</keyword>